<protein>
    <submittedName>
        <fullName evidence="2">Uncharacterized protein</fullName>
    </submittedName>
</protein>
<feature type="compositionally biased region" description="Basic and acidic residues" evidence="1">
    <location>
        <begin position="283"/>
        <end position="301"/>
    </location>
</feature>
<sequence>MLEMYVGKKSTGEAKKEMGEQITESVQDMKTMFAEEPYLVEINCRSVIDQLRITVGTPDTVDYAQELISLLSLDLVVILRTTVGVRGPLCAGKKNVPSVPLKGGAVSTCGFWLRPSLTQITAVMLTRDRASRADKNYSIPSYELLLLPREESNPGPSARQTDTVTAELRFQTRFPHIMRYRLLSVSQDHHELVMWSRVEPHICGTVVVTRTAVSLASCRLHRPHTTMVRRPTTMDHPHHIITDHRHLTLSHPHHILDPRTIMGLQDLRTTTGPQAHRTITGPQDHRTTTGPQDHRTTMGPQRTREYATGRGVKKRKKVAALVLALTRQP</sequence>
<organism evidence="2">
    <name type="scientific">Timema poppense</name>
    <name type="common">Walking stick</name>
    <dbReference type="NCBI Taxonomy" id="170557"/>
    <lineage>
        <taxon>Eukaryota</taxon>
        <taxon>Metazoa</taxon>
        <taxon>Ecdysozoa</taxon>
        <taxon>Arthropoda</taxon>
        <taxon>Hexapoda</taxon>
        <taxon>Insecta</taxon>
        <taxon>Pterygota</taxon>
        <taxon>Neoptera</taxon>
        <taxon>Polyneoptera</taxon>
        <taxon>Phasmatodea</taxon>
        <taxon>Timematodea</taxon>
        <taxon>Timematoidea</taxon>
        <taxon>Timematidae</taxon>
        <taxon>Timema</taxon>
    </lineage>
</organism>
<feature type="region of interest" description="Disordered" evidence="1">
    <location>
        <begin position="273"/>
        <end position="301"/>
    </location>
</feature>
<accession>A0A7R9H5I5</accession>
<evidence type="ECO:0000256" key="1">
    <source>
        <dbReference type="SAM" id="MobiDB-lite"/>
    </source>
</evidence>
<name>A0A7R9H5I5_TIMPO</name>
<gene>
    <name evidence="2" type="ORF">TPSB3V08_LOCUS7130</name>
</gene>
<evidence type="ECO:0000313" key="2">
    <source>
        <dbReference type="EMBL" id="CAD7409989.1"/>
    </source>
</evidence>
<proteinExistence type="predicted"/>
<reference evidence="2" key="1">
    <citation type="submission" date="2020-11" db="EMBL/GenBank/DDBJ databases">
        <authorList>
            <person name="Tran Van P."/>
        </authorList>
    </citation>
    <scope>NUCLEOTIDE SEQUENCE</scope>
</reference>
<dbReference type="AlphaFoldDB" id="A0A7R9H5I5"/>
<dbReference type="EMBL" id="OD004459">
    <property type="protein sequence ID" value="CAD7409989.1"/>
    <property type="molecule type" value="Genomic_DNA"/>
</dbReference>